<accession>A0A809XYC5</accession>
<reference evidence="3" key="2">
    <citation type="submission" date="2020-05" db="EMBL/GenBank/DDBJ databases">
        <title>Complete genome sequence of Bradyrhizobium diazoefficiens XF3 isolated from soybean nodule.</title>
        <authorList>
            <person name="Noda R."/>
            <person name="Kakizaki K."/>
            <person name="Minamisawa K."/>
        </authorList>
    </citation>
    <scope>NUCLEOTIDE SEQUENCE</scope>
    <source>
        <strain evidence="3">XF3</strain>
    </source>
</reference>
<dbReference type="Pfam" id="PF11836">
    <property type="entry name" value="Phage_TAC_11"/>
    <property type="match status" value="1"/>
</dbReference>
<evidence type="ECO:0000313" key="3">
    <source>
        <dbReference type="EMBL" id="BCE39612.1"/>
    </source>
</evidence>
<sequence>MSGSIELTWGSGLQSFKFGLGQFRALQENVNRRRLAIGAPLLGPMDLVEALKARNVWPDDLRDILRIGLIGGGMAPRDAHLEMTQSFDDTPPLEHVKPALAVLLAGLVGPPAAEGGDEAKKKTPDPKAAPSISP</sequence>
<dbReference type="AlphaFoldDB" id="A0A809XYC5"/>
<proteinExistence type="predicted"/>
<reference evidence="2" key="1">
    <citation type="submission" date="2020-05" db="EMBL/GenBank/DDBJ databases">
        <title>Complete genome sequence of Bradyrhizobium diazoefficiens XF2 isolated from soybean nodule.</title>
        <authorList>
            <person name="Noda R."/>
            <person name="Kakizaki K."/>
            <person name="Minamisawa K."/>
        </authorList>
    </citation>
    <scope>NUCLEOTIDE SEQUENCE</scope>
    <source>
        <strain evidence="2">XF2</strain>
    </source>
</reference>
<name>A0A809XYC5_9BRAD</name>
<dbReference type="EMBL" id="AP023092">
    <property type="protein sequence ID" value="BCE31555.1"/>
    <property type="molecule type" value="Genomic_DNA"/>
</dbReference>
<evidence type="ECO:0000256" key="1">
    <source>
        <dbReference type="SAM" id="MobiDB-lite"/>
    </source>
</evidence>
<gene>
    <name evidence="2" type="ORF">XF2B_53240</name>
    <name evidence="3" type="ORF">XF3B_46430</name>
</gene>
<evidence type="ECO:0008006" key="4">
    <source>
        <dbReference type="Google" id="ProtNLM"/>
    </source>
</evidence>
<dbReference type="RefSeq" id="WP_182871721.1">
    <property type="nucleotide sequence ID" value="NZ_AP022639.1"/>
</dbReference>
<dbReference type="EMBL" id="AP023093">
    <property type="protein sequence ID" value="BCE39612.1"/>
    <property type="molecule type" value="Genomic_DNA"/>
</dbReference>
<protein>
    <recommendedName>
        <fullName evidence="4">Gene transfer agent family protein</fullName>
    </recommendedName>
</protein>
<evidence type="ECO:0000313" key="2">
    <source>
        <dbReference type="EMBL" id="BCE31555.1"/>
    </source>
</evidence>
<dbReference type="InterPro" id="IPR021791">
    <property type="entry name" value="Phage_TAC_11"/>
</dbReference>
<organism evidence="2">
    <name type="scientific">Bradyrhizobium diazoefficiens</name>
    <dbReference type="NCBI Taxonomy" id="1355477"/>
    <lineage>
        <taxon>Bacteria</taxon>
        <taxon>Pseudomonadati</taxon>
        <taxon>Pseudomonadota</taxon>
        <taxon>Alphaproteobacteria</taxon>
        <taxon>Hyphomicrobiales</taxon>
        <taxon>Nitrobacteraceae</taxon>
        <taxon>Bradyrhizobium</taxon>
    </lineage>
</organism>
<feature type="region of interest" description="Disordered" evidence="1">
    <location>
        <begin position="113"/>
        <end position="134"/>
    </location>
</feature>